<dbReference type="Proteomes" id="UP000235786">
    <property type="component" value="Unassembled WGS sequence"/>
</dbReference>
<dbReference type="AlphaFoldDB" id="A0A2J6RIJ1"/>
<feature type="compositionally biased region" description="Basic and acidic residues" evidence="1">
    <location>
        <begin position="354"/>
        <end position="366"/>
    </location>
</feature>
<reference evidence="2 3" key="1">
    <citation type="submission" date="2016-04" db="EMBL/GenBank/DDBJ databases">
        <title>A degradative enzymes factory behind the ericoid mycorrhizal symbiosis.</title>
        <authorList>
            <consortium name="DOE Joint Genome Institute"/>
            <person name="Martino E."/>
            <person name="Morin E."/>
            <person name="Grelet G."/>
            <person name="Kuo A."/>
            <person name="Kohler A."/>
            <person name="Daghino S."/>
            <person name="Barry K."/>
            <person name="Choi C."/>
            <person name="Cichocki N."/>
            <person name="Clum A."/>
            <person name="Copeland A."/>
            <person name="Hainaut M."/>
            <person name="Haridas S."/>
            <person name="Labutti K."/>
            <person name="Lindquist E."/>
            <person name="Lipzen A."/>
            <person name="Khouja H.-R."/>
            <person name="Murat C."/>
            <person name="Ohm R."/>
            <person name="Olson A."/>
            <person name="Spatafora J."/>
            <person name="Veneault-Fourrey C."/>
            <person name="Henrissat B."/>
            <person name="Grigoriev I."/>
            <person name="Martin F."/>
            <person name="Perotto S."/>
        </authorList>
    </citation>
    <scope>NUCLEOTIDE SEQUENCE [LARGE SCALE GENOMIC DNA]</scope>
    <source>
        <strain evidence="2 3">F</strain>
    </source>
</reference>
<protein>
    <submittedName>
        <fullName evidence="2">Uncharacterized protein</fullName>
    </submittedName>
</protein>
<feature type="region of interest" description="Disordered" evidence="1">
    <location>
        <begin position="346"/>
        <end position="387"/>
    </location>
</feature>
<evidence type="ECO:0000313" key="3">
    <source>
        <dbReference type="Proteomes" id="UP000235786"/>
    </source>
</evidence>
<accession>A0A2J6RIJ1</accession>
<organism evidence="2 3">
    <name type="scientific">Hyaloscypha variabilis (strain UAMH 11265 / GT02V1 / F)</name>
    <name type="common">Meliniomyces variabilis</name>
    <dbReference type="NCBI Taxonomy" id="1149755"/>
    <lineage>
        <taxon>Eukaryota</taxon>
        <taxon>Fungi</taxon>
        <taxon>Dikarya</taxon>
        <taxon>Ascomycota</taxon>
        <taxon>Pezizomycotina</taxon>
        <taxon>Leotiomycetes</taxon>
        <taxon>Helotiales</taxon>
        <taxon>Hyaloscyphaceae</taxon>
        <taxon>Hyaloscypha</taxon>
        <taxon>Hyaloscypha variabilis</taxon>
    </lineage>
</organism>
<dbReference type="OrthoDB" id="3555548at2759"/>
<keyword evidence="3" id="KW-1185">Reference proteome</keyword>
<evidence type="ECO:0000256" key="1">
    <source>
        <dbReference type="SAM" id="MobiDB-lite"/>
    </source>
</evidence>
<sequence length="403" mass="46609">MCYYRRRAHHREWLASGERHKKYSLFQYNWEGCGDSIPGTGSVDLPTKDGKLEGVQFSWRTTPTLEQEMLIATETRPELPETRSRLERSSNIEHFVAYSEQDPETPYIDNNQYHYIAGFINISLLRSCKKIRDEGAEILYGDNNFVFNVENRHGHETLKEEPARIPGIAQLGGNLQTSEQVEEAIEQIFDRKLRHPPFIWFDPLIHFLTMIGKRNAGLLKSIKLKGVFRPFFRDYLGFRELFPIYSLVLNQACASLRKIALELGSERSFAWSKIDHESGQTNEEFRNDAMKLLIQGLPNLTELVLGGYEIRTTNDGEPTWDIPYLEPSYDRWGPLQSWAKTVEARSEPSMLEQCQDHQADQDRDDTGEVSTTSNDEEEAPLPGTILGYYIPRTRNRDRHFVSL</sequence>
<name>A0A2J6RIJ1_HYAVF</name>
<evidence type="ECO:0000313" key="2">
    <source>
        <dbReference type="EMBL" id="PMD38344.1"/>
    </source>
</evidence>
<proteinExistence type="predicted"/>
<gene>
    <name evidence="2" type="ORF">L207DRAFT_585247</name>
</gene>
<dbReference type="EMBL" id="KZ613948">
    <property type="protein sequence ID" value="PMD38344.1"/>
    <property type="molecule type" value="Genomic_DNA"/>
</dbReference>